<dbReference type="PROSITE" id="PS51762">
    <property type="entry name" value="GH16_2"/>
    <property type="match status" value="1"/>
</dbReference>
<dbReference type="InterPro" id="IPR000772">
    <property type="entry name" value="Ricin_B_lectin"/>
</dbReference>
<dbReference type="Gene3D" id="2.60.120.200">
    <property type="match status" value="1"/>
</dbReference>
<keyword evidence="12" id="KW-0732">Signal</keyword>
<evidence type="ECO:0000256" key="8">
    <source>
        <dbReference type="ARBA" id="ARBA00029771"/>
    </source>
</evidence>
<dbReference type="InterPro" id="IPR000757">
    <property type="entry name" value="Beta-glucanase-like"/>
</dbReference>
<organism evidence="14 15">
    <name type="scientific">Ruminococcus albus</name>
    <dbReference type="NCBI Taxonomy" id="1264"/>
    <lineage>
        <taxon>Bacteria</taxon>
        <taxon>Bacillati</taxon>
        <taxon>Bacillota</taxon>
        <taxon>Clostridia</taxon>
        <taxon>Eubacteriales</taxon>
        <taxon>Oscillospiraceae</taxon>
        <taxon>Ruminococcus</taxon>
    </lineage>
</organism>
<evidence type="ECO:0000313" key="14">
    <source>
        <dbReference type="EMBL" id="SFC60164.1"/>
    </source>
</evidence>
<comment type="catalytic activity">
    <reaction evidence="1">
        <text>Hydrolysis of (1-&gt;4)-beta-D-glucosidic linkages in beta-D-glucans containing (1-&gt;3)- and (1-&gt;4)-bonds.</text>
        <dbReference type="EC" id="3.2.1.73"/>
    </reaction>
</comment>
<dbReference type="PANTHER" id="PTHR31062">
    <property type="entry name" value="XYLOGLUCAN ENDOTRANSGLUCOSYLASE/HYDROLASE PROTEIN 8-RELATED"/>
    <property type="match status" value="1"/>
</dbReference>
<evidence type="ECO:0000256" key="10">
    <source>
        <dbReference type="PIRSR" id="PIRSR608264-1"/>
    </source>
</evidence>
<dbReference type="eggNOG" id="COG2273">
    <property type="taxonomic scope" value="Bacteria"/>
</dbReference>
<evidence type="ECO:0000313" key="15">
    <source>
        <dbReference type="Proteomes" id="UP000182192"/>
    </source>
</evidence>
<dbReference type="GO" id="GO:0005975">
    <property type="term" value="P:carbohydrate metabolic process"/>
    <property type="evidence" value="ECO:0007669"/>
    <property type="project" value="InterPro"/>
</dbReference>
<comment type="similarity">
    <text evidence="2">Belongs to the glycosyl hydrolase 16 family.</text>
</comment>
<dbReference type="InterPro" id="IPR008264">
    <property type="entry name" value="Beta_glucanase"/>
</dbReference>
<dbReference type="SUPFAM" id="SSF49899">
    <property type="entry name" value="Concanavalin A-like lectins/glucanases"/>
    <property type="match status" value="1"/>
</dbReference>
<dbReference type="Gene3D" id="2.80.10.50">
    <property type="match status" value="3"/>
</dbReference>
<feature type="signal peptide" evidence="12">
    <location>
        <begin position="1"/>
        <end position="25"/>
    </location>
</feature>
<feature type="region of interest" description="Disordered" evidence="11">
    <location>
        <begin position="241"/>
        <end position="282"/>
    </location>
</feature>
<dbReference type="InterPro" id="IPR035992">
    <property type="entry name" value="Ricin_B-like_lectins"/>
</dbReference>
<dbReference type="SMART" id="SM00458">
    <property type="entry name" value="RICIN"/>
    <property type="match status" value="1"/>
</dbReference>
<evidence type="ECO:0000256" key="9">
    <source>
        <dbReference type="ARBA" id="ARBA00031665"/>
    </source>
</evidence>
<evidence type="ECO:0000256" key="4">
    <source>
        <dbReference type="ARBA" id="ARBA00014569"/>
    </source>
</evidence>
<dbReference type="InterPro" id="IPR044791">
    <property type="entry name" value="Beta-glucanase/XTH"/>
</dbReference>
<feature type="active site" description="Nucleophile" evidence="10">
    <location>
        <position position="132"/>
    </location>
</feature>
<evidence type="ECO:0000259" key="13">
    <source>
        <dbReference type="PROSITE" id="PS51762"/>
    </source>
</evidence>
<evidence type="ECO:0000256" key="2">
    <source>
        <dbReference type="ARBA" id="ARBA00006865"/>
    </source>
</evidence>
<dbReference type="Pfam" id="PF14200">
    <property type="entry name" value="RicinB_lectin_2"/>
    <property type="match status" value="1"/>
</dbReference>
<dbReference type="PROSITE" id="PS01034">
    <property type="entry name" value="GH16_1"/>
    <property type="match status" value="1"/>
</dbReference>
<dbReference type="SUPFAM" id="SSF50370">
    <property type="entry name" value="Ricin B-like lectins"/>
    <property type="match status" value="1"/>
</dbReference>
<name>A0A1I1KGS7_RUMAL</name>
<evidence type="ECO:0000256" key="3">
    <source>
        <dbReference type="ARBA" id="ARBA00012690"/>
    </source>
</evidence>
<proteinExistence type="inferred from homology"/>
<evidence type="ECO:0000256" key="5">
    <source>
        <dbReference type="ARBA" id="ARBA00022801"/>
    </source>
</evidence>
<keyword evidence="6" id="KW-0326">Glycosidase</keyword>
<dbReference type="EC" id="3.2.1.73" evidence="3"/>
<dbReference type="PROSITE" id="PS50231">
    <property type="entry name" value="RICIN_B_LECTIN"/>
    <property type="match status" value="1"/>
</dbReference>
<sequence>MKVKRIISFLTAAAMSAGMMMNVNAAQRFTGSYFGTGFDSYEWGTMEASDGWSNGGMFDCTWSKNNVQFSGGKMNLSITGNSWQGYQGAEYRTTQTFGFGMYDVSMKPIKNDGVVSSFFTYTGPTDGTVWDEIDIEFLGKNTNQVQFNYYTKGQGNHEYLYNLGFDASQSFHQYGFYWDSTSITWYVDKKPVYTAYRDIPQTPGKIMMNVWNGTGVDEWLNHFNGRAPLTAQYDWISYTAPTGNTQQQTNTNTQNNNQNYNNNNNNNNNQQTTNNGGNFNSTQKYAIKSVNSGKALDVSWGSKDDGANVLQYRYSGYENQKWYLEKQWDGYYVIKCANSGKVLDVAWGSKDDGANVQQCSANGGDAQKWELRKVGNNYALINKGSGKALDVEGKSKNDNANVLQWRYTGGANQLWSIEAVY</sequence>
<dbReference type="Proteomes" id="UP000182192">
    <property type="component" value="Unassembled WGS sequence"/>
</dbReference>
<dbReference type="RefSeq" id="WP_074961464.1">
    <property type="nucleotide sequence ID" value="NZ_FOKQ01000016.1"/>
</dbReference>
<dbReference type="GO" id="GO:0042972">
    <property type="term" value="F:licheninase activity"/>
    <property type="evidence" value="ECO:0007669"/>
    <property type="project" value="UniProtKB-EC"/>
</dbReference>
<dbReference type="CDD" id="cd00161">
    <property type="entry name" value="beta-trefoil_Ricin-like"/>
    <property type="match status" value="1"/>
</dbReference>
<evidence type="ECO:0000256" key="7">
    <source>
        <dbReference type="ARBA" id="ARBA00029722"/>
    </source>
</evidence>
<evidence type="ECO:0000256" key="12">
    <source>
        <dbReference type="SAM" id="SignalP"/>
    </source>
</evidence>
<protein>
    <recommendedName>
        <fullName evidence="4">Beta-glucanase</fullName>
        <ecNumber evidence="3">3.2.1.73</ecNumber>
    </recommendedName>
    <alternativeName>
        <fullName evidence="9">1,3-1,4-beta-D-glucan 4-glucanohydrolase</fullName>
    </alternativeName>
    <alternativeName>
        <fullName evidence="8">Endo-beta-1,3-1,4 glucanase</fullName>
    </alternativeName>
    <alternativeName>
        <fullName evidence="7">Lichenase</fullName>
    </alternativeName>
</protein>
<dbReference type="InterPro" id="IPR008263">
    <property type="entry name" value="GH16_AS"/>
</dbReference>
<dbReference type="OrthoDB" id="9809583at2"/>
<feature type="domain" description="GH16" evidence="13">
    <location>
        <begin position="39"/>
        <end position="244"/>
    </location>
</feature>
<feature type="chain" id="PRO_5010347458" description="Beta-glucanase" evidence="12">
    <location>
        <begin position="26"/>
        <end position="421"/>
    </location>
</feature>
<keyword evidence="5" id="KW-0378">Hydrolase</keyword>
<evidence type="ECO:0000256" key="6">
    <source>
        <dbReference type="ARBA" id="ARBA00023295"/>
    </source>
</evidence>
<feature type="compositionally biased region" description="Low complexity" evidence="11">
    <location>
        <begin position="242"/>
        <end position="282"/>
    </location>
</feature>
<accession>A0A1I1KGS7</accession>
<dbReference type="Pfam" id="PF00722">
    <property type="entry name" value="Glyco_hydro_16"/>
    <property type="match status" value="1"/>
</dbReference>
<reference evidence="14 15" key="1">
    <citation type="submission" date="2016-10" db="EMBL/GenBank/DDBJ databases">
        <authorList>
            <person name="de Groot N.N."/>
        </authorList>
    </citation>
    <scope>NUCLEOTIDE SEQUENCE [LARGE SCALE GENOMIC DNA]</scope>
    <source>
        <strain evidence="14 15">AR67</strain>
    </source>
</reference>
<feature type="active site" description="Proton donor" evidence="10">
    <location>
        <position position="136"/>
    </location>
</feature>
<evidence type="ECO:0000256" key="11">
    <source>
        <dbReference type="SAM" id="MobiDB-lite"/>
    </source>
</evidence>
<dbReference type="CDD" id="cd02175">
    <property type="entry name" value="GH16_lichenase"/>
    <property type="match status" value="1"/>
</dbReference>
<evidence type="ECO:0000256" key="1">
    <source>
        <dbReference type="ARBA" id="ARBA00000481"/>
    </source>
</evidence>
<dbReference type="InterPro" id="IPR013320">
    <property type="entry name" value="ConA-like_dom_sf"/>
</dbReference>
<dbReference type="EMBL" id="FOKQ01000016">
    <property type="protein sequence ID" value="SFC60164.1"/>
    <property type="molecule type" value="Genomic_DNA"/>
</dbReference>
<gene>
    <name evidence="14" type="ORF">SAMN02910406_02014</name>
</gene>
<dbReference type="AlphaFoldDB" id="A0A1I1KGS7"/>
<dbReference type="PRINTS" id="PR00737">
    <property type="entry name" value="GLHYDRLASE16"/>
</dbReference>
<dbReference type="NCBIfam" id="NF047856">
    <property type="entry name" value="BGlucanaseBglS"/>
    <property type="match status" value="1"/>
</dbReference>